<dbReference type="PANTHER" id="PTHR31088">
    <property type="entry name" value="MEMBRANE-ASSOCIATED PROTEIN VIPP1, CHLOROPLASTIC"/>
    <property type="match status" value="1"/>
</dbReference>
<keyword evidence="3" id="KW-1185">Reference proteome</keyword>
<dbReference type="RefSeq" id="WP_147596969.1">
    <property type="nucleotide sequence ID" value="NZ_CP060634.1"/>
</dbReference>
<accession>A0A7G9G6B9</accession>
<dbReference type="AlphaFoldDB" id="A0A7G9G6B9"/>
<gene>
    <name evidence="2" type="ORF">H9Q78_04230</name>
</gene>
<name>A0A7G9G6B9_9FIRM</name>
<dbReference type="PANTHER" id="PTHR31088:SF6">
    <property type="entry name" value="PHAGE SHOCK PROTEIN A"/>
    <property type="match status" value="1"/>
</dbReference>
<reference evidence="2 3" key="1">
    <citation type="submission" date="2020-08" db="EMBL/GenBank/DDBJ databases">
        <authorList>
            <person name="Liu C."/>
            <person name="Sun Q."/>
        </authorList>
    </citation>
    <scope>NUCLEOTIDE SEQUENCE [LARGE SCALE GENOMIC DNA]</scope>
    <source>
        <strain evidence="2 3">NSJ-38</strain>
    </source>
</reference>
<evidence type="ECO:0000313" key="2">
    <source>
        <dbReference type="EMBL" id="QNM06351.1"/>
    </source>
</evidence>
<evidence type="ECO:0000256" key="1">
    <source>
        <dbReference type="ARBA" id="ARBA00043985"/>
    </source>
</evidence>
<comment type="similarity">
    <text evidence="1">Belongs to the PspA/Vipp/IM30 family.</text>
</comment>
<dbReference type="EMBL" id="CP060634">
    <property type="protein sequence ID" value="QNM06351.1"/>
    <property type="molecule type" value="Genomic_DNA"/>
</dbReference>
<dbReference type="InterPro" id="IPR007157">
    <property type="entry name" value="PspA_VIPP1"/>
</dbReference>
<sequence>MGIIQRFKDIMTSNINALLDKAEDPGKMIDQYMRNLESDLGKVKAETASVMAEETRSKRELDECTAEIDKLQQYAEKAVMAGNDEDAKQFLAQKSSLVDKQASLQQAYSLAAENAGKMRQMHDKLCSDIALLDSRRDAIKAKVKVAKTQEKLNKMGASIDGAKGNLSAFDRMEEKANKMLDEANAMAELNKEPKSADMDALKSKYDSQPAAAVDDELAALKAKLGK</sequence>
<protein>
    <submittedName>
        <fullName evidence="2">PspA/IM30 family protein</fullName>
    </submittedName>
</protein>
<dbReference type="KEGG" id="qdo:H9Q78_04230"/>
<dbReference type="Pfam" id="PF04012">
    <property type="entry name" value="PspA_IM30"/>
    <property type="match status" value="1"/>
</dbReference>
<proteinExistence type="inferred from homology"/>
<evidence type="ECO:0000313" key="3">
    <source>
        <dbReference type="Proteomes" id="UP000515823"/>
    </source>
</evidence>
<organism evidence="2 3">
    <name type="scientific">Qiania dongpingensis</name>
    <dbReference type="NCBI Taxonomy" id="2763669"/>
    <lineage>
        <taxon>Bacteria</taxon>
        <taxon>Bacillati</taxon>
        <taxon>Bacillota</taxon>
        <taxon>Clostridia</taxon>
        <taxon>Lachnospirales</taxon>
        <taxon>Lachnospiraceae</taxon>
        <taxon>Qiania</taxon>
    </lineage>
</organism>
<dbReference type="Proteomes" id="UP000515823">
    <property type="component" value="Chromosome"/>
</dbReference>